<gene>
    <name evidence="1" type="ORF">ACFS7Y_02490</name>
</gene>
<sequence length="128" mass="14528">MEKIDVGIISSCKNFRIALKTILSCASDGDVNSVWSEKDVDIVSGKSTTTFKKPKVVILDTDNSQIPVADLLEFVRRSYKRVKLIVLLGKRRMDLNLVTKYQIDKILKRNCSENELLSAVRFCSDHSY</sequence>
<name>A0ABW6BCL5_9SPHI</name>
<accession>A0ABW6BCL5</accession>
<evidence type="ECO:0000313" key="2">
    <source>
        <dbReference type="Proteomes" id="UP001597525"/>
    </source>
</evidence>
<dbReference type="RefSeq" id="WP_320184025.1">
    <property type="nucleotide sequence ID" value="NZ_CP138332.1"/>
</dbReference>
<evidence type="ECO:0008006" key="3">
    <source>
        <dbReference type="Google" id="ProtNLM"/>
    </source>
</evidence>
<protein>
    <recommendedName>
        <fullName evidence="3">Response regulatory domain-containing protein</fullName>
    </recommendedName>
</protein>
<reference evidence="2" key="1">
    <citation type="journal article" date="2019" name="Int. J. Syst. Evol. Microbiol.">
        <title>The Global Catalogue of Microorganisms (GCM) 10K type strain sequencing project: providing services to taxonomists for standard genome sequencing and annotation.</title>
        <authorList>
            <consortium name="The Broad Institute Genomics Platform"/>
            <consortium name="The Broad Institute Genome Sequencing Center for Infectious Disease"/>
            <person name="Wu L."/>
            <person name="Ma J."/>
        </authorList>
    </citation>
    <scope>NUCLEOTIDE SEQUENCE [LARGE SCALE GENOMIC DNA]</scope>
    <source>
        <strain evidence="2">KCTC 22814</strain>
    </source>
</reference>
<comment type="caution">
    <text evidence="1">The sequence shown here is derived from an EMBL/GenBank/DDBJ whole genome shotgun (WGS) entry which is preliminary data.</text>
</comment>
<evidence type="ECO:0000313" key="1">
    <source>
        <dbReference type="EMBL" id="MFD2966234.1"/>
    </source>
</evidence>
<proteinExistence type="predicted"/>
<dbReference type="Proteomes" id="UP001597525">
    <property type="component" value="Unassembled WGS sequence"/>
</dbReference>
<keyword evidence="2" id="KW-1185">Reference proteome</keyword>
<dbReference type="EMBL" id="JBHUPB010000003">
    <property type="protein sequence ID" value="MFD2966234.1"/>
    <property type="molecule type" value="Genomic_DNA"/>
</dbReference>
<organism evidence="1 2">
    <name type="scientific">Sphingobacterium bambusae</name>
    <dbReference type="NCBI Taxonomy" id="662858"/>
    <lineage>
        <taxon>Bacteria</taxon>
        <taxon>Pseudomonadati</taxon>
        <taxon>Bacteroidota</taxon>
        <taxon>Sphingobacteriia</taxon>
        <taxon>Sphingobacteriales</taxon>
        <taxon>Sphingobacteriaceae</taxon>
        <taxon>Sphingobacterium</taxon>
    </lineage>
</organism>